<organism>
    <name type="scientific">Branchiostoma floridae</name>
    <name type="common">Florida lancelet</name>
    <name type="synonym">Amphioxus</name>
    <dbReference type="NCBI Taxonomy" id="7739"/>
    <lineage>
        <taxon>Eukaryota</taxon>
        <taxon>Metazoa</taxon>
        <taxon>Chordata</taxon>
        <taxon>Cephalochordata</taxon>
        <taxon>Leptocardii</taxon>
        <taxon>Amphioxiformes</taxon>
        <taxon>Branchiostomatidae</taxon>
        <taxon>Branchiostoma</taxon>
    </lineage>
</organism>
<evidence type="ECO:0000256" key="1">
    <source>
        <dbReference type="SAM" id="MobiDB-lite"/>
    </source>
</evidence>
<name>C3YFN1_BRAFL</name>
<sequence length="336" mass="37059">MDKEHESEVVAPNTTLNDQTAGACKTYKQNAEKETSHFYVFDDIEPYSVTYTYTDETNRKATPLGDSGPLQSTITDPNVSDEPLAELQKSTFAENHPLEDTRDVRDDNGLQIPPNIPKGNAGVHHLHNPPDGLRANPMYASSSRQQAGDNRAFRDEGNAGVHHLYNPPDGLRANPMYASSSRQQAGDNRAFRDDNGPRIPPNTPRGNAGVHNLRNPQDGLRANPMYVTSGRQQAEKGILAGLFHIYNAQQYGMQMHNHTHGSDNRTTFNVTIPPVTIISSATNAPRFIFHGTYVPGEVSSSACANTSTLRSTAVHIRGGYRYSVHLVFSRRLDHCI</sequence>
<dbReference type="InParanoid" id="C3YFN1"/>
<protein>
    <submittedName>
        <fullName evidence="2">Uncharacterized protein</fullName>
    </submittedName>
</protein>
<feature type="region of interest" description="Disordered" evidence="1">
    <location>
        <begin position="1"/>
        <end position="21"/>
    </location>
</feature>
<feature type="region of interest" description="Disordered" evidence="1">
    <location>
        <begin position="178"/>
        <end position="220"/>
    </location>
</feature>
<gene>
    <name evidence="2" type="ORF">BRAFLDRAFT_92627</name>
</gene>
<dbReference type="EMBL" id="GG666509">
    <property type="protein sequence ID" value="EEN60994.1"/>
    <property type="molecule type" value="Genomic_DNA"/>
</dbReference>
<proteinExistence type="predicted"/>
<dbReference type="AlphaFoldDB" id="C3YFN1"/>
<accession>C3YFN1</accession>
<reference evidence="2" key="1">
    <citation type="journal article" date="2008" name="Nature">
        <title>The amphioxus genome and the evolution of the chordate karyotype.</title>
        <authorList>
            <consortium name="US DOE Joint Genome Institute (JGI-PGF)"/>
            <person name="Putnam N.H."/>
            <person name="Butts T."/>
            <person name="Ferrier D.E.K."/>
            <person name="Furlong R.F."/>
            <person name="Hellsten U."/>
            <person name="Kawashima T."/>
            <person name="Robinson-Rechavi M."/>
            <person name="Shoguchi E."/>
            <person name="Terry A."/>
            <person name="Yu J.-K."/>
            <person name="Benito-Gutierrez E.L."/>
            <person name="Dubchak I."/>
            <person name="Garcia-Fernandez J."/>
            <person name="Gibson-Brown J.J."/>
            <person name="Grigoriev I.V."/>
            <person name="Horton A.C."/>
            <person name="de Jong P.J."/>
            <person name="Jurka J."/>
            <person name="Kapitonov V.V."/>
            <person name="Kohara Y."/>
            <person name="Kuroki Y."/>
            <person name="Lindquist E."/>
            <person name="Lucas S."/>
            <person name="Osoegawa K."/>
            <person name="Pennacchio L.A."/>
            <person name="Salamov A.A."/>
            <person name="Satou Y."/>
            <person name="Sauka-Spengler T."/>
            <person name="Schmutz J."/>
            <person name="Shin-I T."/>
            <person name="Toyoda A."/>
            <person name="Bronner-Fraser M."/>
            <person name="Fujiyama A."/>
            <person name="Holland L.Z."/>
            <person name="Holland P.W.H."/>
            <person name="Satoh N."/>
            <person name="Rokhsar D.S."/>
        </authorList>
    </citation>
    <scope>NUCLEOTIDE SEQUENCE [LARGE SCALE GENOMIC DNA]</scope>
    <source>
        <strain evidence="2">S238N-H82</strain>
        <tissue evidence="2">Testes</tissue>
    </source>
</reference>
<evidence type="ECO:0000313" key="2">
    <source>
        <dbReference type="EMBL" id="EEN60994.1"/>
    </source>
</evidence>